<accession>A0AA37SCZ2</accession>
<dbReference type="PANTHER" id="PTHR43869:SF1">
    <property type="entry name" value="GLYCINE BETAINE_PROLINE BETAINE TRANSPORT SYSTEM ATP-BINDING PROTEIN PROV"/>
    <property type="match status" value="1"/>
</dbReference>
<dbReference type="PANTHER" id="PTHR43869">
    <property type="entry name" value="GLYCINE BETAINE/PROLINE BETAINE TRANSPORT SYSTEM ATP-BINDING PROTEIN PROV"/>
    <property type="match status" value="1"/>
</dbReference>
<dbReference type="GO" id="GO:0005524">
    <property type="term" value="F:ATP binding"/>
    <property type="evidence" value="ECO:0007669"/>
    <property type="project" value="UniProtKB-KW"/>
</dbReference>
<evidence type="ECO:0000259" key="5">
    <source>
        <dbReference type="PROSITE" id="PS50893"/>
    </source>
</evidence>
<name>A0AA37SCZ2_9GAMM</name>
<dbReference type="FunFam" id="3.40.50.300:FF:000201">
    <property type="entry name" value="Glycine betaine/L-proline ABC transporter ATP-binding protein"/>
    <property type="match status" value="1"/>
</dbReference>
<dbReference type="InterPro" id="IPR027417">
    <property type="entry name" value="P-loop_NTPase"/>
</dbReference>
<dbReference type="InterPro" id="IPR003439">
    <property type="entry name" value="ABC_transporter-like_ATP-bd"/>
</dbReference>
<keyword evidence="3" id="KW-0547">Nucleotide-binding</keyword>
<dbReference type="SUPFAM" id="SSF52540">
    <property type="entry name" value="P-loop containing nucleoside triphosphate hydrolases"/>
    <property type="match status" value="1"/>
</dbReference>
<proteinExistence type="inferred from homology"/>
<keyword evidence="4 6" id="KW-0067">ATP-binding</keyword>
<dbReference type="GO" id="GO:0016887">
    <property type="term" value="F:ATP hydrolysis activity"/>
    <property type="evidence" value="ECO:0007669"/>
    <property type="project" value="InterPro"/>
</dbReference>
<dbReference type="AlphaFoldDB" id="A0AA37SCZ2"/>
<dbReference type="Proteomes" id="UP001161389">
    <property type="component" value="Unassembled WGS sequence"/>
</dbReference>
<dbReference type="Gene3D" id="3.40.50.300">
    <property type="entry name" value="P-loop containing nucleotide triphosphate hydrolases"/>
    <property type="match status" value="1"/>
</dbReference>
<keyword evidence="2" id="KW-0813">Transport</keyword>
<sequence length="392" mass="43824">MIEFKNVDVVFGKQPERALPLLDRGLSRSEILDETGLTAGVRNASLSVAKGEICVLMGLSGSGKSSLLRTANGLNSVARGEVLIETDDGMQDFMSLTEAEQRNIRMNKITMVFQKFALMPWLTVAQNVAFGLEQKGLSKKDIREKTKNQLELVGLTQWADMKPSELSGGMQQRVGLARALAMETDIILMDEPFSALDPLIRAQLQDELLRLQEQLQKTVIFVSHDLDEALKLGNHIAIMKDGEIVQHDTPENIVLNPANDYVKDFVAHTNPTEVVKAGSLLRPLDTLDQVNGEYLLSKRHDYWLKEGSSPVESQVRYGDKEYPLQLWDGLQAIETLEKLPAIVSSKVSMKEVMEIRYYTGHGVLVQENQRVTGYIGDKDIYHAMLGKLLEED</sequence>
<evidence type="ECO:0000256" key="2">
    <source>
        <dbReference type="ARBA" id="ARBA00022448"/>
    </source>
</evidence>
<evidence type="ECO:0000256" key="4">
    <source>
        <dbReference type="ARBA" id="ARBA00022840"/>
    </source>
</evidence>
<dbReference type="InterPro" id="IPR017871">
    <property type="entry name" value="ABC_transporter-like_CS"/>
</dbReference>
<comment type="similarity">
    <text evidence="1">Belongs to the ABC transporter superfamily.</text>
</comment>
<dbReference type="InterPro" id="IPR022473">
    <property type="entry name" value="ABC_trnsptr_Choline_ATP-bd"/>
</dbReference>
<dbReference type="GO" id="GO:0015220">
    <property type="term" value="F:choline transmembrane transporter activity"/>
    <property type="evidence" value="ECO:0007669"/>
    <property type="project" value="InterPro"/>
</dbReference>
<reference evidence="6" key="2">
    <citation type="submission" date="2023-01" db="EMBL/GenBank/DDBJ databases">
        <title>Draft genome sequence of Litoribrevibacter albus strain NBRC 110071.</title>
        <authorList>
            <person name="Sun Q."/>
            <person name="Mori K."/>
        </authorList>
    </citation>
    <scope>NUCLEOTIDE SEQUENCE</scope>
    <source>
        <strain evidence="6">NBRC 110071</strain>
    </source>
</reference>
<keyword evidence="7" id="KW-1185">Reference proteome</keyword>
<comment type="caution">
    <text evidence="6">The sequence shown here is derived from an EMBL/GenBank/DDBJ whole genome shotgun (WGS) entry which is preliminary data.</text>
</comment>
<evidence type="ECO:0000256" key="1">
    <source>
        <dbReference type="ARBA" id="ARBA00005417"/>
    </source>
</evidence>
<dbReference type="Pfam" id="PF00005">
    <property type="entry name" value="ABC_tran"/>
    <property type="match status" value="1"/>
</dbReference>
<dbReference type="GO" id="GO:0006970">
    <property type="term" value="P:response to osmotic stress"/>
    <property type="evidence" value="ECO:0007669"/>
    <property type="project" value="UniProtKB-ARBA"/>
</dbReference>
<dbReference type="PROSITE" id="PS00211">
    <property type="entry name" value="ABC_TRANSPORTER_1"/>
    <property type="match status" value="1"/>
</dbReference>
<dbReference type="PROSITE" id="PS50893">
    <property type="entry name" value="ABC_TRANSPORTER_2"/>
    <property type="match status" value="1"/>
</dbReference>
<feature type="domain" description="ABC transporter" evidence="5">
    <location>
        <begin position="26"/>
        <end position="266"/>
    </location>
</feature>
<gene>
    <name evidence="6" type="ORF">GCM10007876_26750</name>
</gene>
<reference evidence="6" key="1">
    <citation type="journal article" date="2014" name="Int. J. Syst. Evol. Microbiol.">
        <title>Complete genome sequence of Corynebacterium casei LMG S-19264T (=DSM 44701T), isolated from a smear-ripened cheese.</title>
        <authorList>
            <consortium name="US DOE Joint Genome Institute (JGI-PGF)"/>
            <person name="Walter F."/>
            <person name="Albersmeier A."/>
            <person name="Kalinowski J."/>
            <person name="Ruckert C."/>
        </authorList>
    </citation>
    <scope>NUCLEOTIDE SEQUENCE</scope>
    <source>
        <strain evidence="6">NBRC 110071</strain>
    </source>
</reference>
<dbReference type="SMART" id="SM00382">
    <property type="entry name" value="AAA"/>
    <property type="match status" value="1"/>
</dbReference>
<dbReference type="EMBL" id="BSNM01000015">
    <property type="protein sequence ID" value="GLQ32196.1"/>
    <property type="molecule type" value="Genomic_DNA"/>
</dbReference>
<organism evidence="6 7">
    <name type="scientific">Litoribrevibacter albus</name>
    <dbReference type="NCBI Taxonomy" id="1473156"/>
    <lineage>
        <taxon>Bacteria</taxon>
        <taxon>Pseudomonadati</taxon>
        <taxon>Pseudomonadota</taxon>
        <taxon>Gammaproteobacteria</taxon>
        <taxon>Oceanospirillales</taxon>
        <taxon>Oceanospirillaceae</taxon>
        <taxon>Litoribrevibacter</taxon>
    </lineage>
</organism>
<dbReference type="GO" id="GO:0055052">
    <property type="term" value="C:ATP-binding cassette (ABC) transporter complex, substrate-binding subunit-containing"/>
    <property type="evidence" value="ECO:0007669"/>
    <property type="project" value="InterPro"/>
</dbReference>
<protein>
    <submittedName>
        <fullName evidence="6">Choline ABC transporter ATP-binding protein</fullName>
    </submittedName>
</protein>
<dbReference type="NCBIfam" id="TIGR03415">
    <property type="entry name" value="ABC_choXWV_ATP"/>
    <property type="match status" value="1"/>
</dbReference>
<evidence type="ECO:0000313" key="7">
    <source>
        <dbReference type="Proteomes" id="UP001161389"/>
    </source>
</evidence>
<dbReference type="RefSeq" id="WP_284382090.1">
    <property type="nucleotide sequence ID" value="NZ_BSNM01000015.1"/>
</dbReference>
<dbReference type="InterPro" id="IPR051921">
    <property type="entry name" value="ABC_osmolyte_uptake_ATP-bind"/>
</dbReference>
<dbReference type="InterPro" id="IPR003593">
    <property type="entry name" value="AAA+_ATPase"/>
</dbReference>
<evidence type="ECO:0000256" key="3">
    <source>
        <dbReference type="ARBA" id="ARBA00022741"/>
    </source>
</evidence>
<evidence type="ECO:0000313" key="6">
    <source>
        <dbReference type="EMBL" id="GLQ32196.1"/>
    </source>
</evidence>